<dbReference type="InterPro" id="IPR045269">
    <property type="entry name" value="Atg1-like"/>
</dbReference>
<dbReference type="HOGENOM" id="CLU_426705_0_0_1"/>
<name>A0EAQ5_PARTE</name>
<dbReference type="STRING" id="5888.A0EAQ5"/>
<accession>A0EAQ5</accession>
<dbReference type="Pfam" id="PF00069">
    <property type="entry name" value="Pkinase"/>
    <property type="match status" value="1"/>
</dbReference>
<evidence type="ECO:0000256" key="1">
    <source>
        <dbReference type="ARBA" id="ARBA00022679"/>
    </source>
</evidence>
<dbReference type="GeneID" id="5045554"/>
<dbReference type="GO" id="GO:0004674">
    <property type="term" value="F:protein serine/threonine kinase activity"/>
    <property type="evidence" value="ECO:0000318"/>
    <property type="project" value="GO_Central"/>
</dbReference>
<dbReference type="InParanoid" id="A0EAQ5"/>
<dbReference type="GO" id="GO:0000045">
    <property type="term" value="P:autophagosome assembly"/>
    <property type="evidence" value="ECO:0000318"/>
    <property type="project" value="GO_Central"/>
</dbReference>
<evidence type="ECO:0000256" key="3">
    <source>
        <dbReference type="ARBA" id="ARBA00022777"/>
    </source>
</evidence>
<feature type="domain" description="Protein kinase" evidence="5">
    <location>
        <begin position="16"/>
        <end position="282"/>
    </location>
</feature>
<dbReference type="GO" id="GO:0010506">
    <property type="term" value="P:regulation of autophagy"/>
    <property type="evidence" value="ECO:0000318"/>
    <property type="project" value="GO_Central"/>
</dbReference>
<dbReference type="InterPro" id="IPR008271">
    <property type="entry name" value="Ser/Thr_kinase_AS"/>
</dbReference>
<keyword evidence="7" id="KW-1185">Reference proteome</keyword>
<dbReference type="GO" id="GO:0005776">
    <property type="term" value="C:autophagosome"/>
    <property type="evidence" value="ECO:0000318"/>
    <property type="project" value="GO_Central"/>
</dbReference>
<evidence type="ECO:0000256" key="4">
    <source>
        <dbReference type="ARBA" id="ARBA00022840"/>
    </source>
</evidence>
<keyword evidence="4" id="KW-0067">ATP-binding</keyword>
<evidence type="ECO:0000259" key="5">
    <source>
        <dbReference type="PROSITE" id="PS50011"/>
    </source>
</evidence>
<dbReference type="InterPro" id="IPR011009">
    <property type="entry name" value="Kinase-like_dom_sf"/>
</dbReference>
<dbReference type="GO" id="GO:0000407">
    <property type="term" value="C:phagophore assembly site"/>
    <property type="evidence" value="ECO:0000318"/>
    <property type="project" value="GO_Central"/>
</dbReference>
<gene>
    <name evidence="6" type="ORF">GSPATT00025106001</name>
</gene>
<dbReference type="PANTHER" id="PTHR24348:SF22">
    <property type="entry name" value="NON-SPECIFIC SERINE_THREONINE PROTEIN KINASE"/>
    <property type="match status" value="1"/>
</dbReference>
<evidence type="ECO:0000256" key="2">
    <source>
        <dbReference type="ARBA" id="ARBA00022741"/>
    </source>
</evidence>
<dbReference type="GO" id="GO:0005524">
    <property type="term" value="F:ATP binding"/>
    <property type="evidence" value="ECO:0007669"/>
    <property type="project" value="UniProtKB-KW"/>
</dbReference>
<dbReference type="SUPFAM" id="SSF56112">
    <property type="entry name" value="Protein kinase-like (PK-like)"/>
    <property type="match status" value="1"/>
</dbReference>
<dbReference type="InterPro" id="IPR000719">
    <property type="entry name" value="Prot_kinase_dom"/>
</dbReference>
<dbReference type="PROSITE" id="PS00108">
    <property type="entry name" value="PROTEIN_KINASE_ST"/>
    <property type="match status" value="1"/>
</dbReference>
<dbReference type="GO" id="GO:0016020">
    <property type="term" value="C:membrane"/>
    <property type="evidence" value="ECO:0000318"/>
    <property type="project" value="GO_Central"/>
</dbReference>
<dbReference type="eggNOG" id="KOG0198">
    <property type="taxonomic scope" value="Eukaryota"/>
</dbReference>
<proteinExistence type="predicted"/>
<keyword evidence="2" id="KW-0547">Nucleotide-binding</keyword>
<sequence>MFDHTQQFVDVDGFKIDLSSEFGHGAFSRCYRCKNPDKKMDLCVKIIQLSENSVDVFSRETEIVERLLQTDCEYLQVEKPLLYLYGILHVRRSIAISYQNLIKSKLFNNLNDFINLGVAYTRLKVLYQNRIIHRDIKPANIFFGNNGTFQLADYGAGRILDNPEELFMRSGIGTPIYAAPQVYQGENYTNKCDVYSLGVVIYEIVYSKVPIFAASYYQYFEALKQTKDKKIQITDFPKNIFGMPQEKEKLYQFLSQSLIYEESSRISWEELFEMFPNQKSTFKVKQNLSEQRSNATIIQKVESQIFISNRSTLESDLQSSVKRLQDSSLMFNKFISELIEDQEKKDISVKQIDRNDSLIQSQRTDNILQRLIECYLAKCTLFAERLFIKNNNFLDFLKNNENSDFSRPYVSRLYYYLILLSGYQFSSIFNVYNLVFQNQKYWDELEITQKKFVEKQIELLLQDKTEDLKVQKKFVKQLYIQSNYLFKDQRERFKIINENIILTFIQKKYQAILFRQNSITINIKNNLLSQILIIFEDESEFLMENNMYHLAYSIDFFKLEEKYDSFLSILDFDYKKVVQLPDDKESLLRAIKNYFKDLKNQKH</sequence>
<dbReference type="Gene3D" id="1.10.510.10">
    <property type="entry name" value="Transferase(Phosphotransferase) domain 1"/>
    <property type="match status" value="1"/>
</dbReference>
<dbReference type="SMART" id="SM00220">
    <property type="entry name" value="S_TKc"/>
    <property type="match status" value="1"/>
</dbReference>
<dbReference type="PROSITE" id="PS50011">
    <property type="entry name" value="PROTEIN_KINASE_DOM"/>
    <property type="match status" value="1"/>
</dbReference>
<dbReference type="OrthoDB" id="310522at2759"/>
<dbReference type="GO" id="GO:0005829">
    <property type="term" value="C:cytosol"/>
    <property type="evidence" value="ECO:0000318"/>
    <property type="project" value="GO_Central"/>
</dbReference>
<reference evidence="6 7" key="1">
    <citation type="journal article" date="2006" name="Nature">
        <title>Global trends of whole-genome duplications revealed by the ciliate Paramecium tetraurelia.</title>
        <authorList>
            <consortium name="Genoscope"/>
            <person name="Aury J.-M."/>
            <person name="Jaillon O."/>
            <person name="Duret L."/>
            <person name="Noel B."/>
            <person name="Jubin C."/>
            <person name="Porcel B.M."/>
            <person name="Segurens B."/>
            <person name="Daubin V."/>
            <person name="Anthouard V."/>
            <person name="Aiach N."/>
            <person name="Arnaiz O."/>
            <person name="Billaut A."/>
            <person name="Beisson J."/>
            <person name="Blanc I."/>
            <person name="Bouhouche K."/>
            <person name="Camara F."/>
            <person name="Duharcourt S."/>
            <person name="Guigo R."/>
            <person name="Gogendeau D."/>
            <person name="Katinka M."/>
            <person name="Keller A.-M."/>
            <person name="Kissmehl R."/>
            <person name="Klotz C."/>
            <person name="Koll F."/>
            <person name="Le Moue A."/>
            <person name="Lepere C."/>
            <person name="Malinsky S."/>
            <person name="Nowacki M."/>
            <person name="Nowak J.K."/>
            <person name="Plattner H."/>
            <person name="Poulain J."/>
            <person name="Ruiz F."/>
            <person name="Serrano V."/>
            <person name="Zagulski M."/>
            <person name="Dessen P."/>
            <person name="Betermier M."/>
            <person name="Weissenbach J."/>
            <person name="Scarpelli C."/>
            <person name="Schachter V."/>
            <person name="Sperling L."/>
            <person name="Meyer E."/>
            <person name="Cohen J."/>
            <person name="Wincker P."/>
        </authorList>
    </citation>
    <scope>NUCLEOTIDE SEQUENCE [LARGE SCALE GENOMIC DNA]</scope>
    <source>
        <strain evidence="6 7">Stock d4-2</strain>
    </source>
</reference>
<organism evidence="6 7">
    <name type="scientific">Paramecium tetraurelia</name>
    <dbReference type="NCBI Taxonomy" id="5888"/>
    <lineage>
        <taxon>Eukaryota</taxon>
        <taxon>Sar</taxon>
        <taxon>Alveolata</taxon>
        <taxon>Ciliophora</taxon>
        <taxon>Intramacronucleata</taxon>
        <taxon>Oligohymenophorea</taxon>
        <taxon>Peniculida</taxon>
        <taxon>Parameciidae</taxon>
        <taxon>Paramecium</taxon>
    </lineage>
</organism>
<keyword evidence="3" id="KW-0418">Kinase</keyword>
<dbReference type="EMBL" id="CT868667">
    <property type="protein sequence ID" value="CAK92372.1"/>
    <property type="molecule type" value="Genomic_DNA"/>
</dbReference>
<dbReference type="AlphaFoldDB" id="A0EAQ5"/>
<dbReference type="KEGG" id="ptm:GSPATT00025106001"/>
<evidence type="ECO:0000313" key="6">
    <source>
        <dbReference type="EMBL" id="CAK92372.1"/>
    </source>
</evidence>
<dbReference type="PANTHER" id="PTHR24348">
    <property type="entry name" value="SERINE/THREONINE-PROTEIN KINASE UNC-51-RELATED"/>
    <property type="match status" value="1"/>
</dbReference>
<protein>
    <recommendedName>
        <fullName evidence="5">Protein kinase domain-containing protein</fullName>
    </recommendedName>
</protein>
<dbReference type="RefSeq" id="XP_001459769.1">
    <property type="nucleotide sequence ID" value="XM_001459732.1"/>
</dbReference>
<dbReference type="Proteomes" id="UP000000600">
    <property type="component" value="Unassembled WGS sequence"/>
</dbReference>
<dbReference type="OMA" id="IECYLAK"/>
<keyword evidence="1" id="KW-0808">Transferase</keyword>
<dbReference type="GO" id="GO:0005737">
    <property type="term" value="C:cytoplasm"/>
    <property type="evidence" value="ECO:0000318"/>
    <property type="project" value="GO_Central"/>
</dbReference>
<evidence type="ECO:0000313" key="7">
    <source>
        <dbReference type="Proteomes" id="UP000000600"/>
    </source>
</evidence>